<evidence type="ECO:0000256" key="1">
    <source>
        <dbReference type="SAM" id="MobiDB-lite"/>
    </source>
</evidence>
<organism evidence="2 3">
    <name type="scientific">Halobaculum marinum</name>
    <dbReference type="NCBI Taxonomy" id="3031996"/>
    <lineage>
        <taxon>Archaea</taxon>
        <taxon>Methanobacteriati</taxon>
        <taxon>Methanobacteriota</taxon>
        <taxon>Stenosarchaea group</taxon>
        <taxon>Halobacteria</taxon>
        <taxon>Halobacteriales</taxon>
        <taxon>Haloferacaceae</taxon>
        <taxon>Halobaculum</taxon>
    </lineage>
</organism>
<dbReference type="GeneID" id="79270067"/>
<keyword evidence="3" id="KW-1185">Reference proteome</keyword>
<dbReference type="RefSeq" id="WP_276236468.1">
    <property type="nucleotide sequence ID" value="NZ_CP119989.1"/>
</dbReference>
<feature type="compositionally biased region" description="Polar residues" evidence="1">
    <location>
        <begin position="1"/>
        <end position="10"/>
    </location>
</feature>
<gene>
    <name evidence="2" type="ORF">ACFQKD_01930</name>
</gene>
<dbReference type="InterPro" id="IPR027417">
    <property type="entry name" value="P-loop_NTPase"/>
</dbReference>
<proteinExistence type="predicted"/>
<comment type="caution">
    <text evidence="2">The sequence shown here is derived from an EMBL/GenBank/DDBJ whole genome shotgun (WGS) entry which is preliminary data.</text>
</comment>
<reference evidence="2 3" key="1">
    <citation type="journal article" date="2019" name="Int. J. Syst. Evol. Microbiol.">
        <title>The Global Catalogue of Microorganisms (GCM) 10K type strain sequencing project: providing services to taxonomists for standard genome sequencing and annotation.</title>
        <authorList>
            <consortium name="The Broad Institute Genomics Platform"/>
            <consortium name="The Broad Institute Genome Sequencing Center for Infectious Disease"/>
            <person name="Wu L."/>
            <person name="Ma J."/>
        </authorList>
    </citation>
    <scope>NUCLEOTIDE SEQUENCE [LARGE SCALE GENOMIC DNA]</scope>
    <source>
        <strain evidence="2 3">DT55</strain>
    </source>
</reference>
<keyword evidence="2" id="KW-0547">Nucleotide-binding</keyword>
<evidence type="ECO:0000313" key="3">
    <source>
        <dbReference type="Proteomes" id="UP001596388"/>
    </source>
</evidence>
<dbReference type="EMBL" id="JBHTAG010000002">
    <property type="protein sequence ID" value="MFC7096049.1"/>
    <property type="molecule type" value="Genomic_DNA"/>
</dbReference>
<dbReference type="Proteomes" id="UP001596388">
    <property type="component" value="Unassembled WGS sequence"/>
</dbReference>
<feature type="region of interest" description="Disordered" evidence="1">
    <location>
        <begin position="431"/>
        <end position="452"/>
    </location>
</feature>
<keyword evidence="2" id="KW-0067">ATP-binding</keyword>
<feature type="region of interest" description="Disordered" evidence="1">
    <location>
        <begin position="1"/>
        <end position="54"/>
    </location>
</feature>
<dbReference type="AlphaFoldDB" id="A0ABD5WWW9"/>
<name>A0ABD5WWW9_9EURY</name>
<dbReference type="GO" id="GO:0005524">
    <property type="term" value="F:ATP binding"/>
    <property type="evidence" value="ECO:0007669"/>
    <property type="project" value="UniProtKB-KW"/>
</dbReference>
<sequence length="549" mass="62861">MSSSNQQAGEQQRPGARDERSPPNRSPFTNGRAKTGYGWGEHTRQSMKHPVGDAKSDAHQIGLCFGMNDIDVEAFTERHPKRIVHPDMLIHEKNPTRTKTDKGTDFLLRGERGCGKTTLLLTFARQLMRENDEIVVWRGREGSSGWLPYKHWTTVYLPANATVRGAWMPEVEDESDEISLSVDDGQELTASELERVVRDVVYYEDVFDLLDKLGERSRGTFNVVYPDPSFSGCQKATRESRRVNGYFPFVPRWEAEYDDDGETTETPLVQWWFAFWLARCDYGPFTWMTLLFDEGGDLIPRSASQSVSRLYDKLEMLRSIFAESRRRLATLGMAIHYEENLDPDTKREFKWRVHMPDGSANPVADKRGTHPVGMKGDIKMNDDFMSRYDEPGVGLTYSKKGFSKFRWDDVPDWPEDENRWLKVVLEEPDASTKRELRQRRREQYDGEDEATSELEYDSQVFGEWRNQHEQRLYVKHGSGQISVERGVVIEDLESEIDGLRFREDLRDLGDVLEVVMVEEASGDEIVVARVPAASSPFKSDAAVAAGAGR</sequence>
<evidence type="ECO:0000313" key="2">
    <source>
        <dbReference type="EMBL" id="MFC7096049.1"/>
    </source>
</evidence>
<accession>A0ABD5WWW9</accession>
<dbReference type="SUPFAM" id="SSF52540">
    <property type="entry name" value="P-loop containing nucleoside triphosphate hydrolases"/>
    <property type="match status" value="1"/>
</dbReference>
<protein>
    <submittedName>
        <fullName evidence="2">ATP-binding protein</fullName>
    </submittedName>
</protein>